<dbReference type="GO" id="GO:0020037">
    <property type="term" value="F:heme binding"/>
    <property type="evidence" value="ECO:0007669"/>
    <property type="project" value="InterPro"/>
</dbReference>
<dbReference type="InterPro" id="IPR001128">
    <property type="entry name" value="Cyt_P450"/>
</dbReference>
<dbReference type="SUPFAM" id="SSF48264">
    <property type="entry name" value="Cytochrome P450"/>
    <property type="match status" value="1"/>
</dbReference>
<protein>
    <submittedName>
        <fullName evidence="11">Oxygenase</fullName>
    </submittedName>
</protein>
<organism evidence="11 12">
    <name type="scientific">Lithospermum erythrorhizon</name>
    <name type="common">Purple gromwell</name>
    <name type="synonym">Lithospermum officinale var. erythrorhizon</name>
    <dbReference type="NCBI Taxonomy" id="34254"/>
    <lineage>
        <taxon>Eukaryota</taxon>
        <taxon>Viridiplantae</taxon>
        <taxon>Streptophyta</taxon>
        <taxon>Embryophyta</taxon>
        <taxon>Tracheophyta</taxon>
        <taxon>Spermatophyta</taxon>
        <taxon>Magnoliopsida</taxon>
        <taxon>eudicotyledons</taxon>
        <taxon>Gunneridae</taxon>
        <taxon>Pentapetalae</taxon>
        <taxon>asterids</taxon>
        <taxon>lamiids</taxon>
        <taxon>Boraginales</taxon>
        <taxon>Boraginaceae</taxon>
        <taxon>Boraginoideae</taxon>
        <taxon>Lithospermeae</taxon>
        <taxon>Lithospermum</taxon>
    </lineage>
</organism>
<dbReference type="PRINTS" id="PR00463">
    <property type="entry name" value="EP450I"/>
</dbReference>
<evidence type="ECO:0000256" key="8">
    <source>
        <dbReference type="PIRSR" id="PIRSR602401-1"/>
    </source>
</evidence>
<comment type="caution">
    <text evidence="11">The sequence shown here is derived from an EMBL/GenBank/DDBJ whole genome shotgun (WGS) entry which is preliminary data.</text>
</comment>
<evidence type="ECO:0000256" key="3">
    <source>
        <dbReference type="ARBA" id="ARBA00022617"/>
    </source>
</evidence>
<dbReference type="InterPro" id="IPR017972">
    <property type="entry name" value="Cyt_P450_CS"/>
</dbReference>
<dbReference type="Proteomes" id="UP001454036">
    <property type="component" value="Unassembled WGS sequence"/>
</dbReference>
<dbReference type="GO" id="GO:0004497">
    <property type="term" value="F:monooxygenase activity"/>
    <property type="evidence" value="ECO:0007669"/>
    <property type="project" value="UniProtKB-KW"/>
</dbReference>
<evidence type="ECO:0000256" key="10">
    <source>
        <dbReference type="SAM" id="Phobius"/>
    </source>
</evidence>
<gene>
    <name evidence="11" type="ORF">LIER_38862</name>
</gene>
<dbReference type="PROSITE" id="PS00086">
    <property type="entry name" value="CYTOCHROME_P450"/>
    <property type="match status" value="1"/>
</dbReference>
<proteinExistence type="inferred from homology"/>
<evidence type="ECO:0000256" key="5">
    <source>
        <dbReference type="ARBA" id="ARBA00023002"/>
    </source>
</evidence>
<keyword evidence="4 8" id="KW-0479">Metal-binding</keyword>
<dbReference type="GO" id="GO:0005506">
    <property type="term" value="F:iron ion binding"/>
    <property type="evidence" value="ECO:0007669"/>
    <property type="project" value="InterPro"/>
</dbReference>
<dbReference type="GO" id="GO:0016705">
    <property type="term" value="F:oxidoreductase activity, acting on paired donors, with incorporation or reduction of molecular oxygen"/>
    <property type="evidence" value="ECO:0007669"/>
    <property type="project" value="InterPro"/>
</dbReference>
<evidence type="ECO:0000256" key="9">
    <source>
        <dbReference type="RuleBase" id="RU000461"/>
    </source>
</evidence>
<dbReference type="PRINTS" id="PR00385">
    <property type="entry name" value="P450"/>
</dbReference>
<dbReference type="InterPro" id="IPR002401">
    <property type="entry name" value="Cyt_P450_E_grp-I"/>
</dbReference>
<dbReference type="PANTHER" id="PTHR47944">
    <property type="entry name" value="CYTOCHROME P450 98A9"/>
    <property type="match status" value="1"/>
</dbReference>
<dbReference type="PANTHER" id="PTHR47944:SF4">
    <property type="entry name" value="OS09G0441700 PROTEIN"/>
    <property type="match status" value="1"/>
</dbReference>
<evidence type="ECO:0000256" key="7">
    <source>
        <dbReference type="ARBA" id="ARBA00023033"/>
    </source>
</evidence>
<evidence type="ECO:0000256" key="1">
    <source>
        <dbReference type="ARBA" id="ARBA00001971"/>
    </source>
</evidence>
<evidence type="ECO:0000256" key="6">
    <source>
        <dbReference type="ARBA" id="ARBA00023004"/>
    </source>
</evidence>
<evidence type="ECO:0000313" key="11">
    <source>
        <dbReference type="EMBL" id="GAA0159402.1"/>
    </source>
</evidence>
<keyword evidence="10" id="KW-0472">Membrane</keyword>
<evidence type="ECO:0000313" key="12">
    <source>
        <dbReference type="Proteomes" id="UP001454036"/>
    </source>
</evidence>
<sequence>MCFFTEYFPSSLHSPNQNIGVLFIILSILPTIILVSYVLILVLFKWQHNVNNMSRNPLPPGPKSWPIVGSLIQTYTNRPISQWIHKTMEEMNTEILCIRLGNVHVISVTSPEISCEILKKQDTLFSSRPLCNSTFLPSSGFRTAIFAPLGDQWKKMRRIISSEIVSPKKLEWLHASRVEEADHMVTYILNKFKNLTSSTSCIVNVRMVTRHYCANIMRKMHFNKRFFGSGLQDGGPGEEEMEHVDAIFTLLDHVYAFDIADYLPCLGFLDIFGHNKIIKKAVDSIRKYQDKIIDERILMWELGSRIEEEDILDVLILLKDKEGRSALTPEEIKAQCLELMLAGVDNPSNAFEWALAEMLNQPNILTKATKELDKIVGRQRLVQESDIPHLNYIMACAKEAFRLHPISYFIPPHVPTDDVIIDGYFIPKGSHVLISRYGLGRNPRVWTDPLRFDPDRHLMDDGSCVNLIDSEMHMLSFGMGRRGCPGMKLGSTMTCMLFARLLQTFDWRLPENMISIDLRSESKIGTSLAKPLLAQASPRMTN</sequence>
<keyword evidence="12" id="KW-1185">Reference proteome</keyword>
<comment type="similarity">
    <text evidence="2 9">Belongs to the cytochrome P450 family.</text>
</comment>
<name>A0AAV3QB20_LITER</name>
<comment type="cofactor">
    <cofactor evidence="1 8">
        <name>heme</name>
        <dbReference type="ChEBI" id="CHEBI:30413"/>
    </cofactor>
</comment>
<evidence type="ECO:0000256" key="4">
    <source>
        <dbReference type="ARBA" id="ARBA00022723"/>
    </source>
</evidence>
<keyword evidence="5 9" id="KW-0560">Oxidoreductase</keyword>
<keyword evidence="3 8" id="KW-0349">Heme</keyword>
<dbReference type="GO" id="GO:0044550">
    <property type="term" value="P:secondary metabolite biosynthetic process"/>
    <property type="evidence" value="ECO:0007669"/>
    <property type="project" value="UniProtKB-ARBA"/>
</dbReference>
<feature type="binding site" description="axial binding residue" evidence="8">
    <location>
        <position position="484"/>
    </location>
    <ligand>
        <name>heme</name>
        <dbReference type="ChEBI" id="CHEBI:30413"/>
    </ligand>
    <ligandPart>
        <name>Fe</name>
        <dbReference type="ChEBI" id="CHEBI:18248"/>
    </ligandPart>
</feature>
<dbReference type="EMBL" id="BAABME010020104">
    <property type="protein sequence ID" value="GAA0159402.1"/>
    <property type="molecule type" value="Genomic_DNA"/>
</dbReference>
<accession>A0AAV3QB20</accession>
<reference evidence="11 12" key="1">
    <citation type="submission" date="2024-01" db="EMBL/GenBank/DDBJ databases">
        <title>The complete chloroplast genome sequence of Lithospermum erythrorhizon: insights into the phylogenetic relationship among Boraginaceae species and the maternal lineages of purple gromwells.</title>
        <authorList>
            <person name="Okada T."/>
            <person name="Watanabe K."/>
        </authorList>
    </citation>
    <scope>NUCLEOTIDE SEQUENCE [LARGE SCALE GENOMIC DNA]</scope>
</reference>
<keyword evidence="7 9" id="KW-0503">Monooxygenase</keyword>
<dbReference type="Pfam" id="PF00067">
    <property type="entry name" value="p450"/>
    <property type="match status" value="1"/>
</dbReference>
<dbReference type="InterPro" id="IPR036396">
    <property type="entry name" value="Cyt_P450_sf"/>
</dbReference>
<keyword evidence="6 8" id="KW-0408">Iron</keyword>
<feature type="transmembrane region" description="Helical" evidence="10">
    <location>
        <begin position="20"/>
        <end position="44"/>
    </location>
</feature>
<dbReference type="Gene3D" id="1.10.630.10">
    <property type="entry name" value="Cytochrome P450"/>
    <property type="match status" value="1"/>
</dbReference>
<evidence type="ECO:0000256" key="2">
    <source>
        <dbReference type="ARBA" id="ARBA00010617"/>
    </source>
</evidence>
<dbReference type="AlphaFoldDB" id="A0AAV3QB20"/>
<keyword evidence="10" id="KW-1133">Transmembrane helix</keyword>
<keyword evidence="10" id="KW-0812">Transmembrane</keyword>